<protein>
    <submittedName>
        <fullName evidence="3">Uncharacterized protein</fullName>
    </submittedName>
</protein>
<keyword evidence="1" id="KW-0175">Coiled coil</keyword>
<evidence type="ECO:0000256" key="1">
    <source>
        <dbReference type="SAM" id="Coils"/>
    </source>
</evidence>
<evidence type="ECO:0000313" key="3">
    <source>
        <dbReference type="EMBL" id="KAH9833467.1"/>
    </source>
</evidence>
<feature type="coiled-coil region" evidence="1">
    <location>
        <begin position="242"/>
        <end position="283"/>
    </location>
</feature>
<dbReference type="EMBL" id="JADCUA010000018">
    <property type="protein sequence ID" value="KAH9833467.1"/>
    <property type="molecule type" value="Genomic_DNA"/>
</dbReference>
<keyword evidence="4" id="KW-1185">Reference proteome</keyword>
<evidence type="ECO:0000256" key="2">
    <source>
        <dbReference type="SAM" id="MobiDB-lite"/>
    </source>
</evidence>
<feature type="compositionally biased region" description="Polar residues" evidence="2">
    <location>
        <begin position="45"/>
        <end position="83"/>
    </location>
</feature>
<dbReference type="GeneID" id="72005194"/>
<proteinExistence type="predicted"/>
<reference evidence="3 4" key="1">
    <citation type="journal article" date="2021" name="Environ. Microbiol.">
        <title>Gene family expansions and transcriptome signatures uncover fungal adaptations to wood decay.</title>
        <authorList>
            <person name="Hage H."/>
            <person name="Miyauchi S."/>
            <person name="Viragh M."/>
            <person name="Drula E."/>
            <person name="Min B."/>
            <person name="Chaduli D."/>
            <person name="Navarro D."/>
            <person name="Favel A."/>
            <person name="Norest M."/>
            <person name="Lesage-Meessen L."/>
            <person name="Balint B."/>
            <person name="Merenyi Z."/>
            <person name="de Eugenio L."/>
            <person name="Morin E."/>
            <person name="Martinez A.T."/>
            <person name="Baldrian P."/>
            <person name="Stursova M."/>
            <person name="Martinez M.J."/>
            <person name="Novotny C."/>
            <person name="Magnuson J.K."/>
            <person name="Spatafora J.W."/>
            <person name="Maurice S."/>
            <person name="Pangilinan J."/>
            <person name="Andreopoulos W."/>
            <person name="LaButti K."/>
            <person name="Hundley H."/>
            <person name="Na H."/>
            <person name="Kuo A."/>
            <person name="Barry K."/>
            <person name="Lipzen A."/>
            <person name="Henrissat B."/>
            <person name="Riley R."/>
            <person name="Ahrendt S."/>
            <person name="Nagy L.G."/>
            <person name="Grigoriev I.V."/>
            <person name="Martin F."/>
            <person name="Rosso M.N."/>
        </authorList>
    </citation>
    <scope>NUCLEOTIDE SEQUENCE [LARGE SCALE GENOMIC DNA]</scope>
    <source>
        <strain evidence="3 4">CIRM-BRFM 1785</strain>
    </source>
</reference>
<accession>A0ABQ8K847</accession>
<name>A0ABQ8K847_9APHY</name>
<gene>
    <name evidence="3" type="ORF">C8Q71DRAFT_773607</name>
</gene>
<comment type="caution">
    <text evidence="3">The sequence shown here is derived from an EMBL/GenBank/DDBJ whole genome shotgun (WGS) entry which is preliminary data.</text>
</comment>
<dbReference type="Proteomes" id="UP000814176">
    <property type="component" value="Unassembled WGS sequence"/>
</dbReference>
<evidence type="ECO:0000313" key="4">
    <source>
        <dbReference type="Proteomes" id="UP000814176"/>
    </source>
</evidence>
<organism evidence="3 4">
    <name type="scientific">Rhodofomes roseus</name>
    <dbReference type="NCBI Taxonomy" id="34475"/>
    <lineage>
        <taxon>Eukaryota</taxon>
        <taxon>Fungi</taxon>
        <taxon>Dikarya</taxon>
        <taxon>Basidiomycota</taxon>
        <taxon>Agaricomycotina</taxon>
        <taxon>Agaricomycetes</taxon>
        <taxon>Polyporales</taxon>
        <taxon>Rhodofomes</taxon>
    </lineage>
</organism>
<feature type="region of interest" description="Disordered" evidence="2">
    <location>
        <begin position="45"/>
        <end position="118"/>
    </location>
</feature>
<dbReference type="RefSeq" id="XP_047776207.1">
    <property type="nucleotide sequence ID" value="XM_047924462.1"/>
</dbReference>
<sequence length="360" mass="39880">MRLTRGLERVSRMRYGDETFHMPQAWPPARTSSLLNFITSTFGSTCDTPSRSPLVENSNMPPRNNSAHSPTTSKNQQQNGHSSKQSDKQENKAQQASRPKGDSAASTSNGPDRISMASTMSTASTLKATEIVGETAESLEHLGKAFGEFAQQITKLSQLGAELETAEIVNRLRKMMDVEDERLEKEIEGIKVLQDEVIKKDVIEHLKIAVENDVSDLIDQLVAEQVTILLPDHIPSALLDELARHKRELDEVEVDLHNSESRLANAQIRTSDLTEQLRTIQRADKTVSQHFPADLQGLIAMDDASVKSLMRYYALSDISDSQDRNLNRLMLFLGLSYQLVPTSAGGNVLAKISPSSLARM</sequence>